<sequence length="329" mass="37899">MYRIGYRTIKSAVGMASAIMIAQWIGFDNFASAGIITLLCIQRTKKKSLWAAWSRFLACLIAIAFSFVFFEMIGYHAVTIGLLLLFFIPTLVTVGVKEGVITSSVIILHIFSAGEMTMDLVFNELGIITIGIIVALIMNLYMPSVERELYTFQRQIEEKFAGIFHEIALYLRDQNHLWDGKEIIETEKLLKEGKALAFRNVENHLLRDDTLFYHYFVMREKQFEIIERILGIVTSISYQVKAAHVLADFMDILSERVHPGNTAFVHLHKLYDLKKEIDQMGLPKTTEEFEARAALFQFIKEIEQYLVIKSSFKGLKADNNKEYRKKRSL</sequence>
<comment type="caution">
    <text evidence="8">The sequence shown here is derived from an EMBL/GenBank/DDBJ whole genome shotgun (WGS) entry which is preliminary data.</text>
</comment>
<evidence type="ECO:0000256" key="3">
    <source>
        <dbReference type="ARBA" id="ARBA00022692"/>
    </source>
</evidence>
<feature type="domain" description="Putative aromatic acid exporter C-terminal" evidence="7">
    <location>
        <begin position="146"/>
        <end position="310"/>
    </location>
</feature>
<dbReference type="RefSeq" id="WP_040036548.1">
    <property type="nucleotide sequence ID" value="NZ_JWIQ02000012.1"/>
</dbReference>
<evidence type="ECO:0000256" key="2">
    <source>
        <dbReference type="ARBA" id="ARBA00022475"/>
    </source>
</evidence>
<dbReference type="Gene3D" id="1.20.120.940">
    <property type="entry name" value="Putative aromatic acid exporter, C-terminal domain"/>
    <property type="match status" value="1"/>
</dbReference>
<dbReference type="Pfam" id="PF06081">
    <property type="entry name" value="ArAE_1"/>
    <property type="match status" value="1"/>
</dbReference>
<accession>A0A0F5IBK8</accession>
<evidence type="ECO:0000256" key="1">
    <source>
        <dbReference type="ARBA" id="ARBA00004651"/>
    </source>
</evidence>
<dbReference type="InterPro" id="IPR052984">
    <property type="entry name" value="UPF0421"/>
</dbReference>
<evidence type="ECO:0000259" key="7">
    <source>
        <dbReference type="Pfam" id="PF11728"/>
    </source>
</evidence>
<evidence type="ECO:0000256" key="4">
    <source>
        <dbReference type="ARBA" id="ARBA00022989"/>
    </source>
</evidence>
<gene>
    <name evidence="8" type="ORF">QY95_03096</name>
</gene>
<dbReference type="GO" id="GO:0005886">
    <property type="term" value="C:plasma membrane"/>
    <property type="evidence" value="ECO:0007669"/>
    <property type="project" value="UniProtKB-SubCell"/>
</dbReference>
<keyword evidence="5 6" id="KW-0472">Membrane</keyword>
<keyword evidence="2" id="KW-1003">Cell membrane</keyword>
<feature type="transmembrane region" description="Helical" evidence="6">
    <location>
        <begin position="80"/>
        <end position="108"/>
    </location>
</feature>
<dbReference type="EMBL" id="JWIR02000006">
    <property type="protein sequence ID" value="KKB42989.1"/>
    <property type="molecule type" value="Genomic_DNA"/>
</dbReference>
<dbReference type="InterPro" id="IPR021062">
    <property type="entry name" value="ArAE_1_C"/>
</dbReference>
<evidence type="ECO:0000313" key="8">
    <source>
        <dbReference type="EMBL" id="KKB42989.1"/>
    </source>
</evidence>
<comment type="subcellular location">
    <subcellularLocation>
        <location evidence="1">Cell membrane</location>
        <topology evidence="1">Multi-pass membrane protein</topology>
    </subcellularLocation>
</comment>
<dbReference type="Proteomes" id="UP000031563">
    <property type="component" value="Unassembled WGS sequence"/>
</dbReference>
<name>A0A0F5IBK8_BACTR</name>
<dbReference type="InterPro" id="IPR038323">
    <property type="entry name" value="ArAE_1_C_sf"/>
</dbReference>
<keyword evidence="4 6" id="KW-1133">Transmembrane helix</keyword>
<feature type="transmembrane region" description="Helical" evidence="6">
    <location>
        <begin position="120"/>
        <end position="142"/>
    </location>
</feature>
<dbReference type="Pfam" id="PF11728">
    <property type="entry name" value="ArAE_1_C"/>
    <property type="match status" value="1"/>
</dbReference>
<dbReference type="PANTHER" id="PTHR40064:SF1">
    <property type="entry name" value="MEMBRANE PROTEIN"/>
    <property type="match status" value="1"/>
</dbReference>
<reference evidence="8" key="1">
    <citation type="submission" date="2015-02" db="EMBL/GenBank/DDBJ databases">
        <title>Genome Assembly of Bacillaceae bacterium MTCC 8252.</title>
        <authorList>
            <person name="Verma A."/>
            <person name="Khatri I."/>
            <person name="Mual P."/>
            <person name="Subramanian S."/>
            <person name="Krishnamurthi S."/>
        </authorList>
    </citation>
    <scope>NUCLEOTIDE SEQUENCE [LARGE SCALE GENOMIC DNA]</scope>
    <source>
        <strain evidence="8">MTCC 8252</strain>
    </source>
</reference>
<keyword evidence="9" id="KW-1185">Reference proteome</keyword>
<evidence type="ECO:0000256" key="6">
    <source>
        <dbReference type="SAM" id="Phobius"/>
    </source>
</evidence>
<evidence type="ECO:0000256" key="5">
    <source>
        <dbReference type="ARBA" id="ARBA00023136"/>
    </source>
</evidence>
<proteinExistence type="predicted"/>
<keyword evidence="3 6" id="KW-0812">Transmembrane</keyword>
<organism evidence="8 9">
    <name type="scientific">Bacillus thermotolerans</name>
    <name type="common">Quasibacillus thermotolerans</name>
    <dbReference type="NCBI Taxonomy" id="1221996"/>
    <lineage>
        <taxon>Bacteria</taxon>
        <taxon>Bacillati</taxon>
        <taxon>Bacillota</taxon>
        <taxon>Bacilli</taxon>
        <taxon>Bacillales</taxon>
        <taxon>Bacillaceae</taxon>
        <taxon>Bacillus</taxon>
    </lineage>
</organism>
<protein>
    <submittedName>
        <fullName evidence="8">Integral membrane protein</fullName>
    </submittedName>
</protein>
<evidence type="ECO:0000313" key="9">
    <source>
        <dbReference type="Proteomes" id="UP000031563"/>
    </source>
</evidence>
<dbReference type="OrthoDB" id="357521at2"/>
<dbReference type="STRING" id="1221996.QY95_03096"/>
<dbReference type="InterPro" id="IPR010343">
    <property type="entry name" value="ArAE_1"/>
</dbReference>
<dbReference type="AlphaFoldDB" id="A0A0F5IBK8"/>
<dbReference type="PANTHER" id="PTHR40064">
    <property type="entry name" value="MEMBRANE PROTEIN-RELATED"/>
    <property type="match status" value="1"/>
</dbReference>
<feature type="transmembrane region" description="Helical" evidence="6">
    <location>
        <begin position="53"/>
        <end position="74"/>
    </location>
</feature>